<keyword evidence="1" id="KW-1133">Transmembrane helix</keyword>
<sequence>MKLRILVMTQWFDPEPTLKGAAFAQALQGLGHKVHVITGFPNYPGGKIYDGFRIRLLQRETCGDVVVWRVPLFPSHDSSKIGRIANYLSFMFAAVIAGLLAPRPDAIYAYHPPLTVGIAAAFVGWLRRAPVCYDIQDLWPDTLHATGMIRSDRLIGLVGWVSLWTYRRMTRIAVLSRGFRRTLHARGIPAHRLELIPNWAPAELDCLAPTPPQPHDGPVKVVFAGNMGRAQGLRSVLDAVKVANLEKPIVELLLVGGGIECEGLKDYVAANAIANIKFHPQVPSASIPSFLAEADVLLVHLLPDELFEITIPSKTQAYLAAGRPIVMGVSGDAADIVMEAGAGVLATPGNVASIAQALRELATASPEERSDMGRRGRRYYDRELSFRRGVMHFHAILMEMTERSQRRR</sequence>
<dbReference type="RefSeq" id="WP_196276476.1">
    <property type="nucleotide sequence ID" value="NZ_JADQDC010000010.1"/>
</dbReference>
<keyword evidence="4" id="KW-1185">Reference proteome</keyword>
<proteinExistence type="predicted"/>
<dbReference type="Pfam" id="PF13692">
    <property type="entry name" value="Glyco_trans_1_4"/>
    <property type="match status" value="1"/>
</dbReference>
<dbReference type="PANTHER" id="PTHR12526">
    <property type="entry name" value="GLYCOSYLTRANSFERASE"/>
    <property type="match status" value="1"/>
</dbReference>
<keyword evidence="1" id="KW-0472">Membrane</keyword>
<dbReference type="Proteomes" id="UP000600799">
    <property type="component" value="Unassembled WGS sequence"/>
</dbReference>
<dbReference type="CDD" id="cd03794">
    <property type="entry name" value="GT4_WbuB-like"/>
    <property type="match status" value="1"/>
</dbReference>
<feature type="transmembrane region" description="Helical" evidence="1">
    <location>
        <begin position="84"/>
        <end position="101"/>
    </location>
</feature>
<dbReference type="EMBL" id="JADQDC010000010">
    <property type="protein sequence ID" value="MBF9152156.1"/>
    <property type="molecule type" value="Genomic_DNA"/>
</dbReference>
<name>A0ABS0HIV2_9SPHN</name>
<reference evidence="3 4" key="1">
    <citation type="submission" date="2020-11" db="EMBL/GenBank/DDBJ databases">
        <title>The genome sequence of Novosphingobium sp. 1Y9A.</title>
        <authorList>
            <person name="Liu Y."/>
        </authorList>
    </citation>
    <scope>NUCLEOTIDE SEQUENCE [LARGE SCALE GENOMIC DNA]</scope>
    <source>
        <strain evidence="3 4">1Y9A</strain>
    </source>
</reference>
<accession>A0ABS0HIV2</accession>
<keyword evidence="1" id="KW-0812">Transmembrane</keyword>
<evidence type="ECO:0000256" key="1">
    <source>
        <dbReference type="SAM" id="Phobius"/>
    </source>
</evidence>
<dbReference type="InterPro" id="IPR028098">
    <property type="entry name" value="Glyco_trans_4-like_N"/>
</dbReference>
<feature type="domain" description="Glycosyltransferase subfamily 4-like N-terminal" evidence="2">
    <location>
        <begin position="23"/>
        <end position="199"/>
    </location>
</feature>
<evidence type="ECO:0000313" key="3">
    <source>
        <dbReference type="EMBL" id="MBF9152156.1"/>
    </source>
</evidence>
<organism evidence="3 4">
    <name type="scientific">Novosphingobium jiangmenense</name>
    <dbReference type="NCBI Taxonomy" id="2791981"/>
    <lineage>
        <taxon>Bacteria</taxon>
        <taxon>Pseudomonadati</taxon>
        <taxon>Pseudomonadota</taxon>
        <taxon>Alphaproteobacteria</taxon>
        <taxon>Sphingomonadales</taxon>
        <taxon>Sphingomonadaceae</taxon>
        <taxon>Novosphingobium</taxon>
    </lineage>
</organism>
<gene>
    <name evidence="3" type="ORF">I2488_14185</name>
</gene>
<evidence type="ECO:0000259" key="2">
    <source>
        <dbReference type="Pfam" id="PF13579"/>
    </source>
</evidence>
<feature type="transmembrane region" description="Helical" evidence="1">
    <location>
        <begin position="107"/>
        <end position="126"/>
    </location>
</feature>
<dbReference type="Gene3D" id="3.40.50.2000">
    <property type="entry name" value="Glycogen Phosphorylase B"/>
    <property type="match status" value="2"/>
</dbReference>
<evidence type="ECO:0000313" key="4">
    <source>
        <dbReference type="Proteomes" id="UP000600799"/>
    </source>
</evidence>
<dbReference type="SUPFAM" id="SSF53756">
    <property type="entry name" value="UDP-Glycosyltransferase/glycogen phosphorylase"/>
    <property type="match status" value="1"/>
</dbReference>
<comment type="caution">
    <text evidence="3">The sequence shown here is derived from an EMBL/GenBank/DDBJ whole genome shotgun (WGS) entry which is preliminary data.</text>
</comment>
<dbReference type="Pfam" id="PF13579">
    <property type="entry name" value="Glyco_trans_4_4"/>
    <property type="match status" value="1"/>
</dbReference>
<protein>
    <submittedName>
        <fullName evidence="3">Glycosyltransferase family 4 protein</fullName>
    </submittedName>
</protein>